<dbReference type="RefSeq" id="WP_065968709.1">
    <property type="nucleotide sequence ID" value="NZ_CP080624.1"/>
</dbReference>
<dbReference type="InterPro" id="IPR036127">
    <property type="entry name" value="CcmE-like_sf"/>
</dbReference>
<organism evidence="11 12">
    <name type="scientific">Acidiferrobacter thiooxydans</name>
    <dbReference type="NCBI Taxonomy" id="163359"/>
    <lineage>
        <taxon>Bacteria</taxon>
        <taxon>Pseudomonadati</taxon>
        <taxon>Pseudomonadota</taxon>
        <taxon>Gammaproteobacteria</taxon>
        <taxon>Acidiferrobacterales</taxon>
        <taxon>Acidiferrobacteraceae</taxon>
        <taxon>Acidiferrobacter</taxon>
    </lineage>
</organism>
<keyword evidence="4 10" id="KW-0479">Metal-binding</keyword>
<evidence type="ECO:0000256" key="5">
    <source>
        <dbReference type="ARBA" id="ARBA00022748"/>
    </source>
</evidence>
<evidence type="ECO:0000256" key="6">
    <source>
        <dbReference type="ARBA" id="ARBA00022968"/>
    </source>
</evidence>
<dbReference type="GO" id="GO:0017004">
    <property type="term" value="P:cytochrome complex assembly"/>
    <property type="evidence" value="ECO:0007669"/>
    <property type="project" value="UniProtKB-KW"/>
</dbReference>
<comment type="subcellular location">
    <subcellularLocation>
        <location evidence="10">Cell membrane</location>
        <topology evidence="10">Single-pass type II membrane protein</topology>
    </subcellularLocation>
    <subcellularLocation>
        <location evidence="1">Membrane</location>
    </subcellularLocation>
</comment>
<keyword evidence="8 10" id="KW-0408">Iron</keyword>
<feature type="binding site" description="axial binding residue" evidence="10">
    <location>
        <position position="125"/>
    </location>
    <ligand>
        <name>heme</name>
        <dbReference type="ChEBI" id="CHEBI:30413"/>
    </ligand>
    <ligandPart>
        <name>Fe</name>
        <dbReference type="ChEBI" id="CHEBI:18248"/>
    </ligandPart>
</feature>
<dbReference type="NCBIfam" id="NF009731">
    <property type="entry name" value="PRK13254.1-5"/>
    <property type="match status" value="1"/>
</dbReference>
<dbReference type="AlphaFoldDB" id="A0A1C2G4X9"/>
<evidence type="ECO:0000256" key="3">
    <source>
        <dbReference type="ARBA" id="ARBA00022692"/>
    </source>
</evidence>
<evidence type="ECO:0000256" key="8">
    <source>
        <dbReference type="ARBA" id="ARBA00023004"/>
    </source>
</evidence>
<evidence type="ECO:0000313" key="11">
    <source>
        <dbReference type="EMBL" id="RCN58938.1"/>
    </source>
</evidence>
<dbReference type="GO" id="GO:0020037">
    <property type="term" value="F:heme binding"/>
    <property type="evidence" value="ECO:0007669"/>
    <property type="project" value="InterPro"/>
</dbReference>
<evidence type="ECO:0000256" key="1">
    <source>
        <dbReference type="ARBA" id="ARBA00004370"/>
    </source>
</evidence>
<dbReference type="GO" id="GO:0005886">
    <property type="term" value="C:plasma membrane"/>
    <property type="evidence" value="ECO:0007669"/>
    <property type="project" value="UniProtKB-SubCell"/>
</dbReference>
<evidence type="ECO:0000256" key="4">
    <source>
        <dbReference type="ARBA" id="ARBA00022723"/>
    </source>
</evidence>
<dbReference type="PANTHER" id="PTHR34128">
    <property type="entry name" value="CYTOCHROME C-TYPE BIOGENESIS PROTEIN CCME HOMOLOG, MITOCHONDRIAL"/>
    <property type="match status" value="1"/>
</dbReference>
<keyword evidence="3 10" id="KW-0812">Transmembrane</keyword>
<keyword evidence="5 10" id="KW-0201">Cytochrome c-type biogenesis</keyword>
<dbReference type="NCBIfam" id="NF009727">
    <property type="entry name" value="PRK13254.1-1"/>
    <property type="match status" value="1"/>
</dbReference>
<dbReference type="PANTHER" id="PTHR34128:SF2">
    <property type="entry name" value="CYTOCHROME C-TYPE BIOGENESIS PROTEIN CCME HOMOLOG, MITOCHONDRIAL"/>
    <property type="match status" value="1"/>
</dbReference>
<accession>A0A1C2G4X9</accession>
<dbReference type="GO" id="GO:0046872">
    <property type="term" value="F:metal ion binding"/>
    <property type="evidence" value="ECO:0007669"/>
    <property type="project" value="UniProtKB-KW"/>
</dbReference>
<proteinExistence type="inferred from homology"/>
<keyword evidence="6 10" id="KW-0735">Signal-anchor</keyword>
<comment type="similarity">
    <text evidence="10">Belongs to the CcmE/CycJ family.</text>
</comment>
<dbReference type="OrthoDB" id="9793584at2"/>
<reference evidence="11 12" key="1">
    <citation type="submission" date="2018-02" db="EMBL/GenBank/DDBJ databases">
        <title>Insights into the biology of acidophilic members of the Acidiferrobacteraceae family derived from comparative genomic analyses.</title>
        <authorList>
            <person name="Issotta F."/>
            <person name="Thyssen C."/>
            <person name="Mena C."/>
            <person name="Moya A."/>
            <person name="Bellenberg S."/>
            <person name="Sproer C."/>
            <person name="Covarrubias P.C."/>
            <person name="Sand W."/>
            <person name="Quatrini R."/>
            <person name="Vera M."/>
        </authorList>
    </citation>
    <scope>NUCLEOTIDE SEQUENCE [LARGE SCALE GENOMIC DNA]</scope>
    <source>
        <strain evidence="12">m-1</strain>
    </source>
</reference>
<protein>
    <recommendedName>
        <fullName evidence="10">Cytochrome c-type biogenesis protein CcmE</fullName>
    </recommendedName>
    <alternativeName>
        <fullName evidence="10">Cytochrome c maturation protein E</fullName>
    </alternativeName>
    <alternativeName>
        <fullName evidence="10">Heme chaperone CcmE</fullName>
    </alternativeName>
</protein>
<dbReference type="InterPro" id="IPR004329">
    <property type="entry name" value="CcmE"/>
</dbReference>
<keyword evidence="9 10" id="KW-0472">Membrane</keyword>
<name>A0A1C2G4X9_9GAMM</name>
<dbReference type="EMBL" id="PSYR01000001">
    <property type="protein sequence ID" value="RCN58938.1"/>
    <property type="molecule type" value="Genomic_DNA"/>
</dbReference>
<evidence type="ECO:0000256" key="7">
    <source>
        <dbReference type="ARBA" id="ARBA00022989"/>
    </source>
</evidence>
<keyword evidence="10" id="KW-1003">Cell membrane</keyword>
<comment type="caution">
    <text evidence="11">The sequence shown here is derived from an EMBL/GenBank/DDBJ whole genome shotgun (WGS) entry which is preliminary data.</text>
</comment>
<evidence type="ECO:0000256" key="9">
    <source>
        <dbReference type="ARBA" id="ARBA00023136"/>
    </source>
</evidence>
<sequence length="147" mass="16013">MRKQNKRLIFVLVGLAGVSVAVWLVLTAFRHNLVFFYSPTQVLEGKAPSHGVFRLGGIVEKGSIKKDGLHTTFTVTDLRHSMVIHYTGILPDLFRQGQGVVVQGRRVGTTTFLASQVLAKHGANYMPPDVAAELKRSMAAKAKAALS</sequence>
<feature type="topological domain" description="Extracellular" evidence="10">
    <location>
        <begin position="29"/>
        <end position="147"/>
    </location>
</feature>
<gene>
    <name evidence="10" type="primary">ccmE</name>
    <name evidence="10" type="synonym">cycJ</name>
    <name evidence="11" type="ORF">C4900_04050</name>
</gene>
<dbReference type="STRING" id="163359.A9R16_06465"/>
<dbReference type="GO" id="GO:0017003">
    <property type="term" value="P:protein-heme linkage"/>
    <property type="evidence" value="ECO:0007669"/>
    <property type="project" value="UniProtKB-UniRule"/>
</dbReference>
<dbReference type="InterPro" id="IPR012340">
    <property type="entry name" value="NA-bd_OB-fold"/>
</dbReference>
<dbReference type="Proteomes" id="UP000253250">
    <property type="component" value="Unassembled WGS sequence"/>
</dbReference>
<evidence type="ECO:0000256" key="2">
    <source>
        <dbReference type="ARBA" id="ARBA00022617"/>
    </source>
</evidence>
<feature type="binding site" description="covalent" evidence="10">
    <location>
        <position position="121"/>
    </location>
    <ligand>
        <name>heme</name>
        <dbReference type="ChEBI" id="CHEBI:30413"/>
    </ligand>
</feature>
<comment type="function">
    <text evidence="10">Heme chaperone required for the biogenesis of c-type cytochromes. Transiently binds heme delivered by CcmC and transfers the heme to apo-cytochromes in a process facilitated by CcmF and CcmH.</text>
</comment>
<dbReference type="NCBIfam" id="NF009729">
    <property type="entry name" value="PRK13254.1-3"/>
    <property type="match status" value="1"/>
</dbReference>
<dbReference type="HAMAP" id="MF_01959">
    <property type="entry name" value="CcmE"/>
    <property type="match status" value="1"/>
</dbReference>
<keyword evidence="7 10" id="KW-1133">Transmembrane helix</keyword>
<dbReference type="Pfam" id="PF03100">
    <property type="entry name" value="CcmE"/>
    <property type="match status" value="1"/>
</dbReference>
<keyword evidence="2 10" id="KW-0349">Heme</keyword>
<keyword evidence="12" id="KW-1185">Reference proteome</keyword>
<evidence type="ECO:0000313" key="12">
    <source>
        <dbReference type="Proteomes" id="UP000253250"/>
    </source>
</evidence>
<dbReference type="Gene3D" id="2.40.50.140">
    <property type="entry name" value="Nucleic acid-binding proteins"/>
    <property type="match status" value="1"/>
</dbReference>
<dbReference type="SUPFAM" id="SSF82093">
    <property type="entry name" value="Heme chaperone CcmE"/>
    <property type="match status" value="1"/>
</dbReference>
<feature type="topological domain" description="Cytoplasmic" evidence="10">
    <location>
        <begin position="1"/>
        <end position="7"/>
    </location>
</feature>
<evidence type="ECO:0000256" key="10">
    <source>
        <dbReference type="HAMAP-Rule" id="MF_01959"/>
    </source>
</evidence>